<protein>
    <submittedName>
        <fullName evidence="2">Uncharacterized protein</fullName>
    </submittedName>
</protein>
<evidence type="ECO:0000313" key="3">
    <source>
        <dbReference type="Proteomes" id="UP000265520"/>
    </source>
</evidence>
<organism evidence="2 3">
    <name type="scientific">Trifolium medium</name>
    <dbReference type="NCBI Taxonomy" id="97028"/>
    <lineage>
        <taxon>Eukaryota</taxon>
        <taxon>Viridiplantae</taxon>
        <taxon>Streptophyta</taxon>
        <taxon>Embryophyta</taxon>
        <taxon>Tracheophyta</taxon>
        <taxon>Spermatophyta</taxon>
        <taxon>Magnoliopsida</taxon>
        <taxon>eudicotyledons</taxon>
        <taxon>Gunneridae</taxon>
        <taxon>Pentapetalae</taxon>
        <taxon>rosids</taxon>
        <taxon>fabids</taxon>
        <taxon>Fabales</taxon>
        <taxon>Fabaceae</taxon>
        <taxon>Papilionoideae</taxon>
        <taxon>50 kb inversion clade</taxon>
        <taxon>NPAAA clade</taxon>
        <taxon>Hologalegina</taxon>
        <taxon>IRL clade</taxon>
        <taxon>Trifolieae</taxon>
        <taxon>Trifolium</taxon>
    </lineage>
</organism>
<keyword evidence="3" id="KW-1185">Reference proteome</keyword>
<feature type="transmembrane region" description="Helical" evidence="1">
    <location>
        <begin position="73"/>
        <end position="93"/>
    </location>
</feature>
<evidence type="ECO:0000256" key="1">
    <source>
        <dbReference type="SAM" id="Phobius"/>
    </source>
</evidence>
<comment type="caution">
    <text evidence="2">The sequence shown here is derived from an EMBL/GenBank/DDBJ whole genome shotgun (WGS) entry which is preliminary data.</text>
</comment>
<name>A0A392PUG7_9FABA</name>
<keyword evidence="1" id="KW-1133">Transmembrane helix</keyword>
<accession>A0A392PUG7</accession>
<evidence type="ECO:0000313" key="2">
    <source>
        <dbReference type="EMBL" id="MCI14565.1"/>
    </source>
</evidence>
<sequence length="127" mass="12796">MGSSSNPLNHVMVAPLRVVFLELLGSGFQDSSGKWSLPKVMVSSSLASVLIRMVTATPVVIGSGVFCVPSSSSVSVVPVVVIIAVTLAIRILVAVWSHGMGPVVGTTVVTVCVHDGVGSGAVLSGLA</sequence>
<dbReference type="EMBL" id="LXQA010092907">
    <property type="protein sequence ID" value="MCI14565.1"/>
    <property type="molecule type" value="Genomic_DNA"/>
</dbReference>
<dbReference type="Proteomes" id="UP000265520">
    <property type="component" value="Unassembled WGS sequence"/>
</dbReference>
<reference evidence="2 3" key="1">
    <citation type="journal article" date="2018" name="Front. Plant Sci.">
        <title>Red Clover (Trifolium pratense) and Zigzag Clover (T. medium) - A Picture of Genomic Similarities and Differences.</title>
        <authorList>
            <person name="Dluhosova J."/>
            <person name="Istvanek J."/>
            <person name="Nedelnik J."/>
            <person name="Repkova J."/>
        </authorList>
    </citation>
    <scope>NUCLEOTIDE SEQUENCE [LARGE SCALE GENOMIC DNA]</scope>
    <source>
        <strain evidence="3">cv. 10/8</strain>
        <tissue evidence="2">Leaf</tissue>
    </source>
</reference>
<proteinExistence type="predicted"/>
<keyword evidence="1" id="KW-0812">Transmembrane</keyword>
<feature type="transmembrane region" description="Helical" evidence="1">
    <location>
        <begin position="40"/>
        <end position="61"/>
    </location>
</feature>
<dbReference type="AlphaFoldDB" id="A0A392PUG7"/>
<keyword evidence="1" id="KW-0472">Membrane</keyword>